<dbReference type="SUPFAM" id="SSF102829">
    <property type="entry name" value="Cell division protein ZapA-like"/>
    <property type="match status" value="1"/>
</dbReference>
<keyword evidence="7" id="KW-0717">Septation</keyword>
<evidence type="ECO:0000313" key="12">
    <source>
        <dbReference type="EMBL" id="MFC3851495.1"/>
    </source>
</evidence>
<dbReference type="PANTHER" id="PTHR34981:SF1">
    <property type="entry name" value="CELL DIVISION PROTEIN ZAPA"/>
    <property type="match status" value="1"/>
</dbReference>
<comment type="subunit">
    <text evidence="10">Homodimer. Interacts with FtsZ.</text>
</comment>
<keyword evidence="8" id="KW-0131">Cell cycle</keyword>
<keyword evidence="6" id="KW-0175">Coiled coil</keyword>
<organism evidence="12 13">
    <name type="scientific">Saccharospirillum mangrovi</name>
    <dbReference type="NCBI Taxonomy" id="2161747"/>
    <lineage>
        <taxon>Bacteria</taxon>
        <taxon>Pseudomonadati</taxon>
        <taxon>Pseudomonadota</taxon>
        <taxon>Gammaproteobacteria</taxon>
        <taxon>Oceanospirillales</taxon>
        <taxon>Saccharospirillaceae</taxon>
        <taxon>Saccharospirillum</taxon>
    </lineage>
</organism>
<evidence type="ECO:0000256" key="2">
    <source>
        <dbReference type="ARBA" id="ARBA00010074"/>
    </source>
</evidence>
<evidence type="ECO:0000256" key="10">
    <source>
        <dbReference type="ARBA" id="ARBA00026068"/>
    </source>
</evidence>
<gene>
    <name evidence="12" type="ORF">ACFOOG_01510</name>
</gene>
<dbReference type="InterPro" id="IPR042233">
    <property type="entry name" value="Cell_div_ZapA_N"/>
</dbReference>
<evidence type="ECO:0000256" key="11">
    <source>
        <dbReference type="ARBA" id="ARBA00033158"/>
    </source>
</evidence>
<evidence type="ECO:0000256" key="7">
    <source>
        <dbReference type="ARBA" id="ARBA00023210"/>
    </source>
</evidence>
<dbReference type="InterPro" id="IPR007838">
    <property type="entry name" value="Cell_div_ZapA-like"/>
</dbReference>
<sequence>MKAHNTVKLTILDRDYNVACPPESEAELKAAALQLHQKMTEIKGSGKVFGVERVAVMAALNLIHELRQKQVANQASNESIARLIGKIDAVLDDTDPV</sequence>
<evidence type="ECO:0000256" key="4">
    <source>
        <dbReference type="ARBA" id="ARBA00022490"/>
    </source>
</evidence>
<dbReference type="GO" id="GO:0051301">
    <property type="term" value="P:cell division"/>
    <property type="evidence" value="ECO:0007669"/>
    <property type="project" value="UniProtKB-KW"/>
</dbReference>
<dbReference type="Proteomes" id="UP001595617">
    <property type="component" value="Unassembled WGS sequence"/>
</dbReference>
<evidence type="ECO:0000256" key="5">
    <source>
        <dbReference type="ARBA" id="ARBA00022618"/>
    </source>
</evidence>
<evidence type="ECO:0000313" key="13">
    <source>
        <dbReference type="Proteomes" id="UP001595617"/>
    </source>
</evidence>
<protein>
    <recommendedName>
        <fullName evidence="3">Cell division protein ZapA</fullName>
    </recommendedName>
    <alternativeName>
        <fullName evidence="11">Z ring-associated protein ZapA</fullName>
    </alternativeName>
</protein>
<dbReference type="EMBL" id="JBHRYR010000002">
    <property type="protein sequence ID" value="MFC3851495.1"/>
    <property type="molecule type" value="Genomic_DNA"/>
</dbReference>
<comment type="subcellular location">
    <subcellularLocation>
        <location evidence="1">Cytoplasm</location>
    </subcellularLocation>
</comment>
<proteinExistence type="inferred from homology"/>
<evidence type="ECO:0000256" key="9">
    <source>
        <dbReference type="ARBA" id="ARBA00024910"/>
    </source>
</evidence>
<comment type="function">
    <text evidence="9">Activator of cell division through the inhibition of FtsZ GTPase activity, therefore promoting FtsZ assembly into bundles of protofilaments necessary for the formation of the division Z ring. It is recruited early at mid-cell but it is not essential for cell division.</text>
</comment>
<dbReference type="InterPro" id="IPR036192">
    <property type="entry name" value="Cell_div_ZapA-like_sf"/>
</dbReference>
<evidence type="ECO:0000256" key="6">
    <source>
        <dbReference type="ARBA" id="ARBA00023054"/>
    </source>
</evidence>
<dbReference type="Pfam" id="PF05164">
    <property type="entry name" value="ZapA"/>
    <property type="match status" value="1"/>
</dbReference>
<dbReference type="Gene3D" id="3.30.160.880">
    <property type="entry name" value="Cell division protein ZapA protomer, N-terminal domain"/>
    <property type="match status" value="1"/>
</dbReference>
<dbReference type="Gene3D" id="1.20.5.50">
    <property type="match status" value="1"/>
</dbReference>
<comment type="similarity">
    <text evidence="2">Belongs to the ZapA family. Type 1 subfamily.</text>
</comment>
<comment type="caution">
    <text evidence="12">The sequence shown here is derived from an EMBL/GenBank/DDBJ whole genome shotgun (WGS) entry which is preliminary data.</text>
</comment>
<dbReference type="PANTHER" id="PTHR34981">
    <property type="entry name" value="CELL DIVISION PROTEIN ZAPA"/>
    <property type="match status" value="1"/>
</dbReference>
<dbReference type="RefSeq" id="WP_380692665.1">
    <property type="nucleotide sequence ID" value="NZ_JBHRYR010000002.1"/>
</dbReference>
<name>A0ABV7ZTG4_9GAMM</name>
<accession>A0ABV7ZTG4</accession>
<keyword evidence="5 12" id="KW-0132">Cell division</keyword>
<keyword evidence="4" id="KW-0963">Cytoplasm</keyword>
<reference evidence="13" key="1">
    <citation type="journal article" date="2019" name="Int. J. Syst. Evol. Microbiol.">
        <title>The Global Catalogue of Microorganisms (GCM) 10K type strain sequencing project: providing services to taxonomists for standard genome sequencing and annotation.</title>
        <authorList>
            <consortium name="The Broad Institute Genomics Platform"/>
            <consortium name="The Broad Institute Genome Sequencing Center for Infectious Disease"/>
            <person name="Wu L."/>
            <person name="Ma J."/>
        </authorList>
    </citation>
    <scope>NUCLEOTIDE SEQUENCE [LARGE SCALE GENOMIC DNA]</scope>
    <source>
        <strain evidence="13">IBRC 10765</strain>
    </source>
</reference>
<evidence type="ECO:0000256" key="3">
    <source>
        <dbReference type="ARBA" id="ARBA00015195"/>
    </source>
</evidence>
<evidence type="ECO:0000256" key="8">
    <source>
        <dbReference type="ARBA" id="ARBA00023306"/>
    </source>
</evidence>
<keyword evidence="13" id="KW-1185">Reference proteome</keyword>
<evidence type="ECO:0000256" key="1">
    <source>
        <dbReference type="ARBA" id="ARBA00004496"/>
    </source>
</evidence>